<protein>
    <submittedName>
        <fullName evidence="2">Uncharacterized protein</fullName>
    </submittedName>
</protein>
<comment type="caution">
    <text evidence="2">The sequence shown here is derived from an EMBL/GenBank/DDBJ whole genome shotgun (WGS) entry which is preliminary data.</text>
</comment>
<feature type="region of interest" description="Disordered" evidence="1">
    <location>
        <begin position="64"/>
        <end position="88"/>
    </location>
</feature>
<dbReference type="EMBL" id="LAZR01010607">
    <property type="protein sequence ID" value="KKM66064.1"/>
    <property type="molecule type" value="Genomic_DNA"/>
</dbReference>
<name>A0A0F9J8D2_9ZZZZ</name>
<gene>
    <name evidence="2" type="ORF">LCGC14_1484990</name>
</gene>
<evidence type="ECO:0000256" key="1">
    <source>
        <dbReference type="SAM" id="MobiDB-lite"/>
    </source>
</evidence>
<reference evidence="2" key="1">
    <citation type="journal article" date="2015" name="Nature">
        <title>Complex archaea that bridge the gap between prokaryotes and eukaryotes.</title>
        <authorList>
            <person name="Spang A."/>
            <person name="Saw J.H."/>
            <person name="Jorgensen S.L."/>
            <person name="Zaremba-Niedzwiedzka K."/>
            <person name="Martijn J."/>
            <person name="Lind A.E."/>
            <person name="van Eijk R."/>
            <person name="Schleper C."/>
            <person name="Guy L."/>
            <person name="Ettema T.J."/>
        </authorList>
    </citation>
    <scope>NUCLEOTIDE SEQUENCE</scope>
</reference>
<accession>A0A0F9J8D2</accession>
<evidence type="ECO:0000313" key="2">
    <source>
        <dbReference type="EMBL" id="KKM66064.1"/>
    </source>
</evidence>
<proteinExistence type="predicted"/>
<organism evidence="2">
    <name type="scientific">marine sediment metagenome</name>
    <dbReference type="NCBI Taxonomy" id="412755"/>
    <lineage>
        <taxon>unclassified sequences</taxon>
        <taxon>metagenomes</taxon>
        <taxon>ecological metagenomes</taxon>
    </lineage>
</organism>
<sequence>MTDTPNNDSPLTPEPTHCLGDAATRIGWAVRMLEQGKSVTIPGADISALTERWVSRFGSDDSLIYDPDMPEPDGTITNVTIHPGRIER</sequence>
<dbReference type="AlphaFoldDB" id="A0A0F9J8D2"/>